<evidence type="ECO:0000256" key="1">
    <source>
        <dbReference type="SAM" id="Coils"/>
    </source>
</evidence>
<reference evidence="3" key="1">
    <citation type="submission" date="2022-03" db="EMBL/GenBank/DDBJ databases">
        <authorList>
            <person name="Woo C.Y."/>
        </authorList>
    </citation>
    <scope>NUCLEOTIDE SEQUENCE</scope>
    <source>
        <strain evidence="3">CYS-01</strain>
    </source>
</reference>
<name>A0ABS9ZSQ4_9SPHI</name>
<keyword evidence="4" id="KW-1185">Reference proteome</keyword>
<keyword evidence="1" id="KW-0175">Coiled coil</keyword>
<gene>
    <name evidence="3" type="ORF">MMF97_02760</name>
</gene>
<dbReference type="PANTHER" id="PTHR32309">
    <property type="entry name" value="TYROSINE-PROTEIN KINASE"/>
    <property type="match status" value="1"/>
</dbReference>
<protein>
    <submittedName>
        <fullName evidence="3">Lipopolysaccharide biosynthesis protein</fullName>
    </submittedName>
</protein>
<dbReference type="InterPro" id="IPR050445">
    <property type="entry name" value="Bact_polysacc_biosynth/exp"/>
</dbReference>
<feature type="transmembrane region" description="Helical" evidence="2">
    <location>
        <begin position="12"/>
        <end position="32"/>
    </location>
</feature>
<dbReference type="PANTHER" id="PTHR32309:SF13">
    <property type="entry name" value="FERRIC ENTEROBACTIN TRANSPORT PROTEIN FEPE"/>
    <property type="match status" value="1"/>
</dbReference>
<proteinExistence type="predicted"/>
<dbReference type="Gene3D" id="3.40.50.300">
    <property type="entry name" value="P-loop containing nucleotide triphosphate hydrolases"/>
    <property type="match status" value="1"/>
</dbReference>
<feature type="coiled-coil region" evidence="1">
    <location>
        <begin position="225"/>
        <end position="296"/>
    </location>
</feature>
<evidence type="ECO:0000313" key="3">
    <source>
        <dbReference type="EMBL" id="MCJ0741617.1"/>
    </source>
</evidence>
<comment type="caution">
    <text evidence="3">The sequence shown here is derived from an EMBL/GenBank/DDBJ whole genome shotgun (WGS) entry which is preliminary data.</text>
</comment>
<evidence type="ECO:0000256" key="2">
    <source>
        <dbReference type="SAM" id="Phobius"/>
    </source>
</evidence>
<evidence type="ECO:0000313" key="4">
    <source>
        <dbReference type="Proteomes" id="UP001165460"/>
    </source>
</evidence>
<keyword evidence="2" id="KW-1133">Transmembrane helix</keyword>
<keyword evidence="2" id="KW-0472">Membrane</keyword>
<accession>A0ABS9ZSQ4</accession>
<feature type="transmembrane region" description="Helical" evidence="2">
    <location>
        <begin position="459"/>
        <end position="483"/>
    </location>
</feature>
<dbReference type="InterPro" id="IPR027417">
    <property type="entry name" value="P-loop_NTPase"/>
</dbReference>
<dbReference type="RefSeq" id="WP_243358936.1">
    <property type="nucleotide sequence ID" value="NZ_JALGBH010000001.1"/>
</dbReference>
<dbReference type="EMBL" id="JALGBH010000001">
    <property type="protein sequence ID" value="MCJ0741617.1"/>
    <property type="molecule type" value="Genomic_DNA"/>
</dbReference>
<dbReference type="Proteomes" id="UP001165460">
    <property type="component" value="Unassembled WGS sequence"/>
</dbReference>
<sequence length="722" mass="82794">MNIREFLNLIARYKWLIIAIPTITLCITYLLVKNLPKEYKSQAKLSTGLLDPSRQVAPDVPSYSGPDLLIKINQQFTNIMDIMAMPKNMSILSYRLILHDLKNPQKPFKPLSDDVKALSENERQEAIRLFEERLAQKQVLTPLDNYHIKLYNLVKSMGYDAKTLSRKLSISHEDNSDFVTVEFTSNNTFLSVFVVNTLSRDFINNYSFDLISNKNKSITVLDSLLKKKEGVMNDKNQQLKEYKIKNRVLNLDKQSQIVYQQIIDYENKKSQALIDLQSLQSALNNVNKNLQSRDQDKYLGAELSQDNQTIISLKNKIHTAENDYIDGGFLAKDKKKVDSLQQLLNAQLVKSNDNYVSDPLVAKQSLILRRISLGVDLDKTRASIKDIDDELAKLNAKFTTMVPFDAGVQKYERDADVATKEYLDILNRYNQTNLDKNIGLRLQLEQEGVPTSPEASKKVIYMALAAIASFAICFFILLIIHVFDHSINDQKQLEEATNNKVIGELNHLKSDSSNIHELWKTSEAYKDRLMYKNQLRHIRFEVNKILAKEDFKILGITSLKPDKYYISSVTSLAYAFARLNKQVLLIGNNEVGFEAQKLNVPTNQSVKAVFQDCSIQKNKHITYLNSDLEGFSLLEKNDKNNLTQSFNKLKKEFDLIIICLEPLNTVNDMKEWTLFTEKYLATFMAGNSISEKDKEAIKDLSEDNKFIGWLIDGVKRNKRTNA</sequence>
<organism evidence="3 4">
    <name type="scientific">Pedobacter montanisoli</name>
    <dbReference type="NCBI Taxonomy" id="2923277"/>
    <lineage>
        <taxon>Bacteria</taxon>
        <taxon>Pseudomonadati</taxon>
        <taxon>Bacteroidota</taxon>
        <taxon>Sphingobacteriia</taxon>
        <taxon>Sphingobacteriales</taxon>
        <taxon>Sphingobacteriaceae</taxon>
        <taxon>Pedobacter</taxon>
    </lineage>
</organism>
<keyword evidence="2" id="KW-0812">Transmembrane</keyword>